<dbReference type="VEuPathDB" id="VectorBase:FBgn0031343"/>
<feature type="compositionally biased region" description="Low complexity" evidence="1">
    <location>
        <begin position="189"/>
        <end position="205"/>
    </location>
</feature>
<reference evidence="3 6" key="5">
    <citation type="journal article" date="2002" name="Genome Biol.">
        <title>Heterochromatic sequences in a Drosophila whole-genome shotgun assembly.</title>
        <authorList>
            <person name="Hoskins R.A."/>
            <person name="Smith C.D."/>
            <person name="Carlson J.W."/>
            <person name="Carvalho A.B."/>
            <person name="Halpern A."/>
            <person name="Kaminker J.S."/>
            <person name="Kennedy C."/>
            <person name="Mungall C.J."/>
            <person name="Sullivan B.A."/>
            <person name="Sutton G.G."/>
            <person name="Yasuhara J.C."/>
            <person name="Wakimoto B.T."/>
            <person name="Myers E.W."/>
            <person name="Celniker S.E."/>
            <person name="Rubin G.M."/>
            <person name="Karpen G.H."/>
        </authorList>
    </citation>
    <scope>NUCLEOTIDE SEQUENCE [LARGE SCALE GENOMIC DNA]</scope>
    <source>
        <strain evidence="6">Berkeley</strain>
    </source>
</reference>
<accession>Q8IPW9</accession>
<dbReference type="FlyBase" id="FBgn0031343">
    <property type="gene designation" value="CG18131"/>
</dbReference>
<dbReference type="AGR" id="FB:FBgn0031343"/>
<feature type="region of interest" description="Disordered" evidence="1">
    <location>
        <begin position="152"/>
        <end position="217"/>
    </location>
</feature>
<accession>Q8IPX1</accession>
<dbReference type="HOGENOM" id="CLU_734198_0_0_1"/>
<evidence type="ECO:0000313" key="6">
    <source>
        <dbReference type="Proteomes" id="UP000000803"/>
    </source>
</evidence>
<dbReference type="ExpressionAtlas" id="Q8IPW9">
    <property type="expression patterns" value="baseline and differential"/>
</dbReference>
<dbReference type="BioGRID-ORCS" id="33331">
    <property type="hits" value="0 hits in 1 CRISPR screen"/>
</dbReference>
<reference evidence="3" key="12">
    <citation type="journal article" date="2015" name="Genome Res.">
        <title>The Release 6 reference sequence of the Drosophila melanogaster genome.</title>
        <authorList>
            <person name="Hoskins R.A."/>
            <person name="Carlson J.W."/>
            <person name="Wan K.H."/>
            <person name="Park S."/>
            <person name="Mendez I."/>
            <person name="Galle S.E."/>
            <person name="Booth B.W."/>
            <person name="Pfeiffer B.D."/>
            <person name="George R.A."/>
            <person name="Svirskas R."/>
            <person name="Krzywinski M."/>
            <person name="Schein J."/>
            <person name="Accardo M.C."/>
            <person name="Damia E."/>
            <person name="Messina G."/>
            <person name="Mendez-Lago M."/>
            <person name="de Pablos B."/>
            <person name="Demakova O.V."/>
            <person name="Andreyeva E.N."/>
            <person name="Boldyreva L.V."/>
            <person name="Marra M."/>
            <person name="Carvalho A.B."/>
            <person name="Dimitri P."/>
            <person name="Villasante A."/>
            <person name="Zhimulev I.F."/>
            <person name="Rubin G.M."/>
            <person name="Karpen G.H."/>
            <person name="Celniker S.E."/>
        </authorList>
    </citation>
    <scope>NUCLEOTIDE SEQUENCE</scope>
</reference>
<sequence length="401" mass="45328">MSENASNKSQLISNDLDEDETAAATQVNISSQLAKKIWGVTSNDISLGLVEASEEAVPNFPSGCESGTGCEMGSASKPAASESVSKPAAVDSASIYVTEVERVLYGDTIGYPENGTHNYFKAAENYSLFGESFLDFPKDMASCLAGLKPMSGFQQQQRQIPQHQQQHQQQQHHQQQHHQQQHHQHQQQKHQQQQQQHQQQQPHRQLGTESHNRNSVKNFNEIPFPQFYHQMRHQAPPQPQLNAPRSHHHIHMPQKQQQVAPQPPPQQQQQQQQQQQYQQQLHRPSVGDLAALSNANPKDFALLYQQLIARNLRQASQHNQQHSQQAAPQQPQAPNNAAAAAAMIYKNLEFQQQVQLRQLQQLHQQQQQQQQQPRMPRGIYGGNGGQQTAQNGKEHQVGTHK</sequence>
<reference evidence="3" key="7">
    <citation type="submission" date="2006-08" db="EMBL/GenBank/DDBJ databases">
        <authorList>
            <person name="Celniker S."/>
            <person name="Carlson J."/>
            <person name="Wan K."/>
            <person name="Frise E."/>
            <person name="Hoskins R."/>
            <person name="Park S."/>
            <person name="Svirskas R."/>
            <person name="Rubin G."/>
        </authorList>
    </citation>
    <scope>NUCLEOTIDE SEQUENCE</scope>
</reference>
<evidence type="ECO:0000256" key="1">
    <source>
        <dbReference type="SAM" id="MobiDB-lite"/>
    </source>
</evidence>
<gene>
    <name evidence="3" type="primary">Dmel\CG18131</name>
    <name evidence="3" type="synonym">BcDNA:AT12853</name>
    <name evidence="3 5" type="ORF">CG18131</name>
    <name evidence="3" type="ORF">Dmel_CG18131</name>
</gene>
<evidence type="ECO:0000313" key="2">
    <source>
        <dbReference type="EMBL" id="AAN10471.2"/>
    </source>
</evidence>
<dbReference type="RefSeq" id="NP_722708.2">
    <property type="nucleotide sequence ID" value="NM_164421.3"/>
</dbReference>
<feature type="region of interest" description="Disordered" evidence="1">
    <location>
        <begin position="67"/>
        <end position="88"/>
    </location>
</feature>
<feature type="region of interest" description="Disordered" evidence="1">
    <location>
        <begin position="233"/>
        <end position="283"/>
    </location>
</feature>
<feature type="compositionally biased region" description="Polar residues" evidence="1">
    <location>
        <begin position="207"/>
        <end position="217"/>
    </location>
</feature>
<dbReference type="UCSC" id="CG18131-RA">
    <property type="organism name" value="d. melanogaster"/>
</dbReference>
<dbReference type="OrthoDB" id="8036466at2759"/>
<organism evidence="3 6">
    <name type="scientific">Drosophila melanogaster</name>
    <name type="common">Fruit fly</name>
    <dbReference type="NCBI Taxonomy" id="7227"/>
    <lineage>
        <taxon>Eukaryota</taxon>
        <taxon>Metazoa</taxon>
        <taxon>Ecdysozoa</taxon>
        <taxon>Arthropoda</taxon>
        <taxon>Hexapoda</taxon>
        <taxon>Insecta</taxon>
        <taxon>Pterygota</taxon>
        <taxon>Neoptera</taxon>
        <taxon>Endopterygota</taxon>
        <taxon>Diptera</taxon>
        <taxon>Brachycera</taxon>
        <taxon>Muscomorpha</taxon>
        <taxon>Ephydroidea</taxon>
        <taxon>Drosophilidae</taxon>
        <taxon>Drosophila</taxon>
        <taxon>Sophophora</taxon>
    </lineage>
</organism>
<reference evidence="3" key="10">
    <citation type="journal article" date="2015" name="G3 (Bethesda)">
        <title>Gene Model Annotations for Drosophila melanogaster: Impact of High-Throughput Data.</title>
        <authorList>
            <consortium name="FlyBase Consortium"/>
            <person name="Matthews B.B."/>
            <person name="Dos Santos G."/>
            <person name="Crosby M.A."/>
            <person name="Emmert D.B."/>
            <person name="St Pierre S.E."/>
            <person name="Gramates L.S."/>
            <person name="Zhou P."/>
            <person name="Schroeder A.J."/>
            <person name="Falls K."/>
            <person name="Strelets V."/>
            <person name="Russo S.M."/>
            <person name="Gelbart W.M."/>
            <person name="null"/>
        </authorList>
    </citation>
    <scope>NUCLEOTIDE SEQUENCE</scope>
</reference>
<reference evidence="6" key="4">
    <citation type="journal article" date="2002" name="Genome Biol.">
        <title>The transposable elements of the Drosophila melanogaster euchromatin: a genomics perspective.</title>
        <authorList>
            <person name="Kaminker J.S."/>
            <person name="Bergman C.M."/>
            <person name="Kronmiller B."/>
            <person name="Carlson J."/>
            <person name="Svirskas R."/>
            <person name="Patel S."/>
            <person name="Frise E."/>
            <person name="Wheeler D.A."/>
            <person name="Lewis S.E."/>
            <person name="Rubin G.M."/>
            <person name="Ashburner M."/>
            <person name="Celniker S.E."/>
        </authorList>
    </citation>
    <scope>NUCLEOTIDE SEQUENCE [LARGE SCALE GENOMIC DNA]</scope>
    <source>
        <strain evidence="6">Berkeley</strain>
    </source>
</reference>
<reference evidence="3 6" key="9">
    <citation type="journal article" date="2007" name="Science">
        <title>Sequence finishing and mapping of Drosophila melanogaster heterochromatin.</title>
        <authorList>
            <person name="Hoskins R.A."/>
            <person name="Carlson J.W."/>
            <person name="Kennedy C."/>
            <person name="Acevedo D."/>
            <person name="Evans-Holm M."/>
            <person name="Frise E."/>
            <person name="Wan K.H."/>
            <person name="Park S."/>
            <person name="Mendez-Lago M."/>
            <person name="Rossi F."/>
            <person name="Villasante A."/>
            <person name="Dimitri P."/>
            <person name="Karpen G.H."/>
            <person name="Celniker S.E."/>
        </authorList>
    </citation>
    <scope>NUCLEOTIDE SEQUENCE [LARGE SCALE GENOMIC DNA]</scope>
    <source>
        <strain evidence="6">Berkeley</strain>
    </source>
</reference>
<reference evidence="3" key="13">
    <citation type="submission" date="2022-11" db="EMBL/GenBank/DDBJ databases">
        <title>Drosophila melanogaster release 4 sequence.</title>
        <authorList>
            <consortium name="Berkeley Drosophila Genome Project"/>
            <person name="Celniker S."/>
            <person name="Carlson J."/>
            <person name="Wan K."/>
            <person name="Pfeiffer B."/>
            <person name="Frise E."/>
            <person name="George R."/>
            <person name="Hoskins R."/>
            <person name="Stapleton M."/>
            <person name="Pacleb J."/>
            <person name="Park S."/>
            <person name="Svirskas R."/>
            <person name="Smith E."/>
            <person name="Yu C."/>
            <person name="Rubin G."/>
        </authorList>
    </citation>
    <scope>NUCLEOTIDE SEQUENCE</scope>
</reference>
<evidence type="ECO:0000313" key="4">
    <source>
        <dbReference type="EMBL" id="AAN10474.1"/>
    </source>
</evidence>
<dbReference type="GeneID" id="33331"/>
<dbReference type="Bgee" id="FBgn0031343">
    <property type="expression patterns" value="Expressed in testis and 24 other cell types or tissues"/>
</dbReference>
<feature type="compositionally biased region" description="Basic residues" evidence="1">
    <location>
        <begin position="174"/>
        <end position="188"/>
    </location>
</feature>
<dbReference type="EMBL" id="AE014134">
    <property type="protein sequence ID" value="AAN10471.2"/>
    <property type="molecule type" value="Genomic_DNA"/>
</dbReference>
<feature type="compositionally biased region" description="Low complexity" evidence="1">
    <location>
        <begin position="267"/>
        <end position="280"/>
    </location>
</feature>
<reference evidence="3" key="11">
    <citation type="journal article" date="2015" name="G3 (Bethesda)">
        <title>Gene Model Annotations for Drosophila melanogaster: The Rule-Benders.</title>
        <authorList>
            <consortium name="FlyBase Consortium"/>
            <person name="Crosby M.A."/>
            <person name="Gramates L.S."/>
            <person name="Dos Santos G."/>
            <person name="Matthews B.B."/>
            <person name="St Pierre S.E."/>
            <person name="Zhou P."/>
            <person name="Schroeder A.J."/>
            <person name="Falls K."/>
            <person name="Emmert D.B."/>
            <person name="Russo S.M."/>
            <person name="Gelbart W.M."/>
            <person name="null"/>
        </authorList>
    </citation>
    <scope>NUCLEOTIDE SEQUENCE</scope>
</reference>
<evidence type="ECO:0000313" key="3">
    <source>
        <dbReference type="EMBL" id="AAN10473.1"/>
    </source>
</evidence>
<feature type="region of interest" description="Disordered" evidence="1">
    <location>
        <begin position="364"/>
        <end position="401"/>
    </location>
</feature>
<reference evidence="6" key="2">
    <citation type="journal article" date="2002" name="Genome Biol.">
        <title>Finishing a whole-genome shotgun: release 3 of the Drosophila melanogaster euchromatic genome sequence.</title>
        <authorList>
            <person name="Celniker S.E."/>
            <person name="Wheeler D.A."/>
            <person name="Kronmiller B."/>
            <person name="Carlson J.W."/>
            <person name="Halpern A."/>
            <person name="Patel S."/>
            <person name="Adams M."/>
            <person name="Champe M."/>
            <person name="Dugan S.P."/>
            <person name="Frise E."/>
            <person name="Hodgson A."/>
            <person name="George R.A."/>
            <person name="Hoskins R.A."/>
            <person name="Laverty T."/>
            <person name="Muzny D.M."/>
            <person name="Nelson C.R."/>
            <person name="Pacleb J.M."/>
            <person name="Park S."/>
            <person name="Pfeiffer B.D."/>
            <person name="Richards S."/>
            <person name="Sodergren E.J."/>
            <person name="Svirskas R."/>
            <person name="Tabor P.E."/>
            <person name="Wan K."/>
            <person name="Stapleton M."/>
            <person name="Sutton G.G."/>
            <person name="Venter C."/>
            <person name="Weinstock G."/>
            <person name="Scherer S.E."/>
            <person name="Myers E.W."/>
            <person name="Gibbs R.A."/>
            <person name="Rubin G.M."/>
        </authorList>
    </citation>
    <scope>NUCLEOTIDE SEQUENCE [LARGE SCALE GENOMIC DNA]</scope>
    <source>
        <strain evidence="6">Berkeley</strain>
    </source>
</reference>
<dbReference type="EMBL" id="AE014134">
    <property type="protein sequence ID" value="AAN10474.1"/>
    <property type="molecule type" value="Genomic_DNA"/>
</dbReference>
<dbReference type="UCSC" id="CG18131-RD">
    <property type="organism name" value="d. melanogaster"/>
</dbReference>
<reference evidence="3 6" key="1">
    <citation type="journal article" date="2000" name="Science">
        <title>The genome sequence of Drosophila melanogaster.</title>
        <authorList>
            <person name="Adams M.D."/>
            <person name="Celniker S.E."/>
            <person name="Holt R.A."/>
            <person name="Evans C.A."/>
            <person name="Gocayne J.D."/>
            <person name="Amanatides P.G."/>
            <person name="Scherer S.E."/>
            <person name="Li P.W."/>
            <person name="Hoskins R.A."/>
            <person name="Galle R.F."/>
            <person name="George R.A."/>
            <person name="Lewis S.E."/>
            <person name="Richards S."/>
            <person name="Ashburner M."/>
            <person name="Henderson S.N."/>
            <person name="Sutton G.G."/>
            <person name="Wortman J.R."/>
            <person name="Yandell M.D."/>
            <person name="Zhang Q."/>
            <person name="Chen L.X."/>
            <person name="Brandon R.C."/>
            <person name="Rogers Y.H."/>
            <person name="Blazej R.G."/>
            <person name="Champe M."/>
            <person name="Pfeiffer B.D."/>
            <person name="Wan K.H."/>
            <person name="Doyle C."/>
            <person name="Baxter E.G."/>
            <person name="Helt G."/>
            <person name="Nelson C.R."/>
            <person name="Gabor G.L."/>
            <person name="Abril J.F."/>
            <person name="Agbayani A."/>
            <person name="An H.J."/>
            <person name="Andrews-Pfannkoch C."/>
            <person name="Baldwin D."/>
            <person name="Ballew R.M."/>
            <person name="Basu A."/>
            <person name="Baxendale J."/>
            <person name="Bayraktaroglu L."/>
            <person name="Beasley E.M."/>
            <person name="Beeson K.Y."/>
            <person name="Benos P.V."/>
            <person name="Berman B.P."/>
            <person name="Bhandari D."/>
            <person name="Bolshakov S."/>
            <person name="Borkova D."/>
            <person name="Botchan M.R."/>
            <person name="Bouck J."/>
            <person name="Brokstein P."/>
            <person name="Brottier P."/>
            <person name="Burtis K.C."/>
            <person name="Busam D.A."/>
            <person name="Butler H."/>
            <person name="Cadieu E."/>
            <person name="Center A."/>
            <person name="Chandra I."/>
            <person name="Cherry J.M."/>
            <person name="Cawley S."/>
            <person name="Dahlke C."/>
            <person name="Davenport L.B."/>
            <person name="Davies P."/>
            <person name="de Pablos B."/>
            <person name="Delcher A."/>
            <person name="Deng Z."/>
            <person name="Mays A.D."/>
            <person name="Dew I."/>
            <person name="Dietz S.M."/>
            <person name="Dodson K."/>
            <person name="Doup L.E."/>
            <person name="Downes M."/>
            <person name="Dugan-Rocha S."/>
            <person name="Dunkov B.C."/>
            <person name="Dunn P."/>
            <person name="Durbin K.J."/>
            <person name="Evangelista C.C."/>
            <person name="Ferraz C."/>
            <person name="Ferriera S."/>
            <person name="Fleischmann W."/>
            <person name="Fosler C."/>
            <person name="Gabrielian A.E."/>
            <person name="Garg N.S."/>
            <person name="Gelbart W.M."/>
            <person name="Glasser K."/>
            <person name="Glodek A."/>
            <person name="Gong F."/>
            <person name="Gorrell J.H."/>
            <person name="Gu Z."/>
            <person name="Guan P."/>
            <person name="Harris M."/>
            <person name="Harris N.L."/>
            <person name="Harvey D."/>
            <person name="Heiman T.J."/>
            <person name="Hernandez J.R."/>
            <person name="Houck J."/>
            <person name="Hostin D."/>
            <person name="Houston K.A."/>
            <person name="Howland T.J."/>
            <person name="Wei M.H."/>
            <person name="Ibegwam C."/>
            <person name="Jalali M."/>
            <person name="Kalush F."/>
            <person name="Karpen G.H."/>
            <person name="Ke Z."/>
            <person name="Kennison J.A."/>
            <person name="Ketchum K.A."/>
            <person name="Kimmel B.E."/>
            <person name="Kodira C.D."/>
            <person name="Kraft C."/>
            <person name="Kravitz S."/>
            <person name="Kulp D."/>
            <person name="Lai Z."/>
            <person name="Lasko P."/>
            <person name="Lei Y."/>
            <person name="Levitsky A.A."/>
            <person name="Li J."/>
            <person name="Li Z."/>
            <person name="Liang Y."/>
            <person name="Lin X."/>
            <person name="Liu X."/>
            <person name="Mattei B."/>
            <person name="McIntosh T.C."/>
            <person name="McLeod M.P."/>
            <person name="McPherson D."/>
            <person name="Merkulov G."/>
            <person name="Milshina N.V."/>
            <person name="Mobarry C."/>
            <person name="Morris J."/>
            <person name="Moshrefi A."/>
            <person name="Mount S.M."/>
            <person name="Moy M."/>
            <person name="Murphy B."/>
            <person name="Murphy L."/>
            <person name="Muzny D.M."/>
            <person name="Nelson D.L."/>
            <person name="Nelson D.R."/>
            <person name="Nelson K.A."/>
            <person name="Nixon K."/>
            <person name="Nusskern D.R."/>
            <person name="Pacleb J.M."/>
            <person name="Palazzolo M."/>
            <person name="Pittman G.S."/>
            <person name="Pan S."/>
            <person name="Pollard J."/>
            <person name="Puri V."/>
            <person name="Reese M.G."/>
            <person name="Reinert K."/>
            <person name="Remington K."/>
            <person name="Saunders R.D."/>
            <person name="Scheeler F."/>
            <person name="Shen H."/>
            <person name="Shue B.C."/>
            <person name="Siden-Kiamos I."/>
            <person name="Simpson M."/>
            <person name="Skupski M.P."/>
            <person name="Smith T."/>
            <person name="Spier E."/>
            <person name="Spradling A.C."/>
            <person name="Stapleton M."/>
            <person name="Strong R."/>
            <person name="Sun E."/>
            <person name="Svirskas R."/>
            <person name="Tector C."/>
            <person name="Turner R."/>
            <person name="Venter E."/>
            <person name="Wang A.H."/>
            <person name="Wang X."/>
            <person name="Wang Z.Y."/>
            <person name="Wassarman D.A."/>
            <person name="Weinstock G.M."/>
            <person name="Weissenbach J."/>
            <person name="Williams S.M."/>
            <person name="WoodageT"/>
            <person name="Worley K.C."/>
            <person name="Wu D."/>
            <person name="Yang S."/>
            <person name="Yao Q.A."/>
            <person name="Ye J."/>
            <person name="Yeh R.F."/>
            <person name="Zaveri J.S."/>
            <person name="Zhan M."/>
            <person name="Zhang G."/>
            <person name="Zhao Q."/>
            <person name="Zheng L."/>
            <person name="Zheng X.H."/>
            <person name="Zhong F.N."/>
            <person name="Zhong W."/>
            <person name="Zhou X."/>
            <person name="Zhu S."/>
            <person name="Zhu X."/>
            <person name="Smith H.O."/>
            <person name="Gibbs R.A."/>
            <person name="Myers E.W."/>
            <person name="Rubin G.M."/>
            <person name="Venter J.C."/>
        </authorList>
    </citation>
    <scope>NUCLEOTIDE SEQUENCE [LARGE SCALE GENOMIC DNA]</scope>
    <source>
        <strain evidence="6">Berkeley</strain>
    </source>
</reference>
<name>Q8IPW9_DROME</name>
<dbReference type="AlphaFoldDB" id="Q8IPW9"/>
<feature type="region of interest" description="Disordered" evidence="1">
    <location>
        <begin position="314"/>
        <end position="338"/>
    </location>
</feature>
<feature type="compositionally biased region" description="Polar residues" evidence="1">
    <location>
        <begin position="1"/>
        <end position="13"/>
    </location>
</feature>
<feature type="compositionally biased region" description="Low complexity" evidence="1">
    <location>
        <begin position="154"/>
        <end position="173"/>
    </location>
</feature>
<reference evidence="3 6" key="6">
    <citation type="journal article" date="2005" name="PLoS Comput. Biol.">
        <title>Combined evidence annotation of transposable elements in genome sequences.</title>
        <authorList>
            <person name="Quesneville H."/>
            <person name="Bergman C.M."/>
            <person name="Andrieu O."/>
            <person name="Autard D."/>
            <person name="Nouaud D."/>
            <person name="Ashburner M."/>
            <person name="Anxolabehere D."/>
        </authorList>
    </citation>
    <scope>NUCLEOTIDE SEQUENCE [LARGE SCALE GENOMIC DNA]</scope>
    <source>
        <strain evidence="6">Berkeley</strain>
    </source>
</reference>
<dbReference type="EMBL" id="AE014134">
    <property type="protein sequence ID" value="AAN10473.1"/>
    <property type="molecule type" value="Genomic_DNA"/>
</dbReference>
<evidence type="ECO:0000313" key="5">
    <source>
        <dbReference type="FlyBase" id="FBgn0031343"/>
    </source>
</evidence>
<dbReference type="RefSeq" id="NP_722711.1">
    <property type="nucleotide sequence ID" value="NM_164424.2"/>
</dbReference>
<reference evidence="6" key="3">
    <citation type="journal article" date="2002" name="Genome Biol.">
        <title>Annotation of the Drosophila melanogaster euchromatic genome: a systematic review.</title>
        <authorList>
            <person name="Misra S."/>
            <person name="Crosby M.A."/>
            <person name="Mungall C.J."/>
            <person name="Matthews B.B."/>
            <person name="Campbell K.S."/>
            <person name="Hradecky P."/>
            <person name="Huang Y."/>
            <person name="Kaminker J.S."/>
            <person name="Millburn G.H."/>
            <person name="Prochnik S.E."/>
            <person name="Smith C.D."/>
            <person name="Tupy J.L."/>
            <person name="Whitfied E.J."/>
            <person name="Bayraktaroglu L."/>
            <person name="Berman B.P."/>
            <person name="Bettencourt B.R."/>
            <person name="Celniker S.E."/>
            <person name="de Grey A.D."/>
            <person name="Drysdale R.A."/>
            <person name="Harris N.L."/>
            <person name="Richter J."/>
            <person name="Russo S."/>
            <person name="Schroeder A.J."/>
            <person name="Shu S.Q."/>
            <person name="Stapleton M."/>
            <person name="Yamada C."/>
            <person name="Ashburner M."/>
            <person name="Gelbart W.M."/>
            <person name="Rubin G.M."/>
            <person name="Lewis S.E."/>
        </authorList>
    </citation>
    <scope>GENOME REANNOTATION</scope>
    <source>
        <strain evidence="6">Berkeley</strain>
    </source>
</reference>
<feature type="region of interest" description="Disordered" evidence="1">
    <location>
        <begin position="1"/>
        <end position="22"/>
    </location>
</feature>
<dbReference type="Proteomes" id="UP000000803">
    <property type="component" value="Chromosome 2L"/>
</dbReference>
<proteinExistence type="predicted"/>
<keyword evidence="6" id="KW-1185">Reference proteome</keyword>
<protein>
    <submittedName>
        <fullName evidence="3">Uncharacterized protein, isoform A</fullName>
    </submittedName>
    <submittedName>
        <fullName evidence="4">Uncharacterized protein, isoform C</fullName>
    </submittedName>
    <submittedName>
        <fullName evidence="2">Uncharacterized protein, isoform G</fullName>
    </submittedName>
</protein>
<dbReference type="RefSeq" id="NP_722710.1">
    <property type="nucleotide sequence ID" value="NM_164423.2"/>
</dbReference>
<reference evidence="3 6" key="8">
    <citation type="journal article" date="2007" name="Science">
        <title>The Release 5.1 annotation of Drosophila melanogaster heterochromatin.</title>
        <authorList>
            <person name="Smith C.D."/>
            <person name="Shu S."/>
            <person name="Mungall C.J."/>
            <person name="Karpen G.H."/>
        </authorList>
    </citation>
    <scope>NUCLEOTIDE SEQUENCE [LARGE SCALE GENOMIC DNA]</scope>
    <source>
        <strain evidence="6">Berkeley</strain>
    </source>
</reference>
<feature type="compositionally biased region" description="Basic and acidic residues" evidence="1">
    <location>
        <begin position="392"/>
        <end position="401"/>
    </location>
</feature>
<reference evidence="3" key="14">
    <citation type="submission" date="2022-11" db="EMBL/GenBank/DDBJ databases">
        <authorList>
            <consortium name="FlyBase"/>
        </authorList>
    </citation>
    <scope>NUCLEOTIDE SEQUENCE</scope>
</reference>